<dbReference type="Pfam" id="PF01822">
    <property type="entry name" value="WSC"/>
    <property type="match status" value="2"/>
</dbReference>
<feature type="domain" description="WSC" evidence="7">
    <location>
        <begin position="14"/>
        <end position="104"/>
    </location>
</feature>
<dbReference type="PANTHER" id="PTHR24269">
    <property type="entry name" value="KREMEN PROTEIN"/>
    <property type="match status" value="1"/>
</dbReference>
<dbReference type="InterPro" id="IPR051836">
    <property type="entry name" value="Kremen_rcpt"/>
</dbReference>
<dbReference type="HOGENOM" id="CLU_973388_0_0_1"/>
<keyword evidence="4" id="KW-1133">Transmembrane helix</keyword>
<dbReference type="OrthoDB" id="5985073at2759"/>
<protein>
    <recommendedName>
        <fullName evidence="7">WSC domain-containing protein</fullName>
    </recommendedName>
</protein>
<dbReference type="PANTHER" id="PTHR24269:SF16">
    <property type="entry name" value="PROTEIN SLG1"/>
    <property type="match status" value="1"/>
</dbReference>
<dbReference type="EMBL" id="KN838669">
    <property type="protein sequence ID" value="KIJ98421.1"/>
    <property type="molecule type" value="Genomic_DNA"/>
</dbReference>
<keyword evidence="6" id="KW-0325">Glycoprotein</keyword>
<keyword evidence="9" id="KW-1185">Reference proteome</keyword>
<keyword evidence="2" id="KW-0812">Transmembrane</keyword>
<accession>A0A0C9XLI8</accession>
<evidence type="ECO:0000256" key="6">
    <source>
        <dbReference type="ARBA" id="ARBA00023180"/>
    </source>
</evidence>
<proteinExistence type="predicted"/>
<dbReference type="STRING" id="1095629.A0A0C9XLI8"/>
<reference evidence="8 9" key="1">
    <citation type="submission" date="2014-04" db="EMBL/GenBank/DDBJ databases">
        <authorList>
            <consortium name="DOE Joint Genome Institute"/>
            <person name="Kuo A."/>
            <person name="Kohler A."/>
            <person name="Nagy L.G."/>
            <person name="Floudas D."/>
            <person name="Copeland A."/>
            <person name="Barry K.W."/>
            <person name="Cichocki N."/>
            <person name="Veneault-Fourrey C."/>
            <person name="LaButti K."/>
            <person name="Lindquist E.A."/>
            <person name="Lipzen A."/>
            <person name="Lundell T."/>
            <person name="Morin E."/>
            <person name="Murat C."/>
            <person name="Sun H."/>
            <person name="Tunlid A."/>
            <person name="Henrissat B."/>
            <person name="Grigoriev I.V."/>
            <person name="Hibbett D.S."/>
            <person name="Martin F."/>
            <person name="Nordberg H.P."/>
            <person name="Cantor M.N."/>
            <person name="Hua S.X."/>
        </authorList>
    </citation>
    <scope>NUCLEOTIDE SEQUENCE [LARGE SCALE GENOMIC DNA]</scope>
    <source>
        <strain evidence="8 9">LaAM-08-1</strain>
    </source>
</reference>
<dbReference type="InterPro" id="IPR002889">
    <property type="entry name" value="WSC_carb-bd"/>
</dbReference>
<evidence type="ECO:0000259" key="7">
    <source>
        <dbReference type="PROSITE" id="PS51212"/>
    </source>
</evidence>
<reference evidence="9" key="2">
    <citation type="submission" date="2015-01" db="EMBL/GenBank/DDBJ databases">
        <title>Evolutionary Origins and Diversification of the Mycorrhizal Mutualists.</title>
        <authorList>
            <consortium name="DOE Joint Genome Institute"/>
            <consortium name="Mycorrhizal Genomics Consortium"/>
            <person name="Kohler A."/>
            <person name="Kuo A."/>
            <person name="Nagy L.G."/>
            <person name="Floudas D."/>
            <person name="Copeland A."/>
            <person name="Barry K.W."/>
            <person name="Cichocki N."/>
            <person name="Veneault-Fourrey C."/>
            <person name="LaButti K."/>
            <person name="Lindquist E.A."/>
            <person name="Lipzen A."/>
            <person name="Lundell T."/>
            <person name="Morin E."/>
            <person name="Murat C."/>
            <person name="Riley R."/>
            <person name="Ohm R."/>
            <person name="Sun H."/>
            <person name="Tunlid A."/>
            <person name="Henrissat B."/>
            <person name="Grigoriev I.V."/>
            <person name="Hibbett D.S."/>
            <person name="Martin F."/>
        </authorList>
    </citation>
    <scope>NUCLEOTIDE SEQUENCE [LARGE SCALE GENOMIC DNA]</scope>
    <source>
        <strain evidence="9">LaAM-08-1</strain>
    </source>
</reference>
<evidence type="ECO:0000256" key="1">
    <source>
        <dbReference type="ARBA" id="ARBA00004167"/>
    </source>
</evidence>
<evidence type="ECO:0000313" key="9">
    <source>
        <dbReference type="Proteomes" id="UP000054477"/>
    </source>
</evidence>
<keyword evidence="5" id="KW-0472">Membrane</keyword>
<evidence type="ECO:0000256" key="4">
    <source>
        <dbReference type="ARBA" id="ARBA00022989"/>
    </source>
</evidence>
<dbReference type="SMART" id="SM00321">
    <property type="entry name" value="WSC"/>
    <property type="match status" value="2"/>
</dbReference>
<keyword evidence="3" id="KW-0732">Signal</keyword>
<evidence type="ECO:0000256" key="5">
    <source>
        <dbReference type="ARBA" id="ARBA00023136"/>
    </source>
</evidence>
<evidence type="ECO:0000313" key="8">
    <source>
        <dbReference type="EMBL" id="KIJ98421.1"/>
    </source>
</evidence>
<gene>
    <name evidence="8" type="ORF">K443DRAFT_133432</name>
</gene>
<name>A0A0C9XLI8_9AGAR</name>
<dbReference type="Proteomes" id="UP000054477">
    <property type="component" value="Unassembled WGS sequence"/>
</dbReference>
<comment type="subcellular location">
    <subcellularLocation>
        <location evidence="1">Membrane</location>
        <topology evidence="1">Single-pass membrane protein</topology>
    </subcellularLocation>
</comment>
<evidence type="ECO:0000256" key="2">
    <source>
        <dbReference type="ARBA" id="ARBA00022692"/>
    </source>
</evidence>
<dbReference type="GO" id="GO:0005886">
    <property type="term" value="C:plasma membrane"/>
    <property type="evidence" value="ECO:0007669"/>
    <property type="project" value="TreeGrafter"/>
</dbReference>
<dbReference type="AlphaFoldDB" id="A0A0C9XLI8"/>
<dbReference type="PROSITE" id="PS51212">
    <property type="entry name" value="WSC"/>
    <property type="match status" value="2"/>
</dbReference>
<sequence length="286" mass="30419">MPPRSRRTTISPSMDVSRKFFIFSGTLSVQLSDTPSMTVETCIETCVSAGYIRAGLVAGSQCWCGNVIKPGNHVVSNGSCSTACTGNPTEICGGNGDMLEHSIGPPVAPQGVSWFGEWYGTFNGDFICLPDESTRRSLHHFQESSDLMTVELCISTCDAGGFSIAGVEYESECWCGNADMYGRQIIHPSTSVCNFPSPGNPAEICGGANALSEFAFPFRSVSIGPGQPFTFPYNATRVVSWCGNTTTPALSALSTSSSECNMSCTNYADFVCGGANRLSIASRVRF</sequence>
<organism evidence="8 9">
    <name type="scientific">Laccaria amethystina LaAM-08-1</name>
    <dbReference type="NCBI Taxonomy" id="1095629"/>
    <lineage>
        <taxon>Eukaryota</taxon>
        <taxon>Fungi</taxon>
        <taxon>Dikarya</taxon>
        <taxon>Basidiomycota</taxon>
        <taxon>Agaricomycotina</taxon>
        <taxon>Agaricomycetes</taxon>
        <taxon>Agaricomycetidae</taxon>
        <taxon>Agaricales</taxon>
        <taxon>Agaricineae</taxon>
        <taxon>Hydnangiaceae</taxon>
        <taxon>Laccaria</taxon>
    </lineage>
</organism>
<feature type="domain" description="WSC" evidence="7">
    <location>
        <begin position="122"/>
        <end position="217"/>
    </location>
</feature>
<evidence type="ECO:0000256" key="3">
    <source>
        <dbReference type="ARBA" id="ARBA00022729"/>
    </source>
</evidence>